<evidence type="ECO:0000259" key="1">
    <source>
        <dbReference type="PROSITE" id="PS50075"/>
    </source>
</evidence>
<accession>A0ABQ1ZEQ5</accession>
<keyword evidence="3" id="KW-1185">Reference proteome</keyword>
<reference evidence="3" key="1">
    <citation type="journal article" date="2019" name="Int. J. Syst. Evol. Microbiol.">
        <title>The Global Catalogue of Microorganisms (GCM) 10K type strain sequencing project: providing services to taxonomists for standard genome sequencing and annotation.</title>
        <authorList>
            <consortium name="The Broad Institute Genomics Platform"/>
            <consortium name="The Broad Institute Genome Sequencing Center for Infectious Disease"/>
            <person name="Wu L."/>
            <person name="Ma J."/>
        </authorList>
    </citation>
    <scope>NUCLEOTIDE SEQUENCE [LARGE SCALE GENOMIC DNA]</scope>
    <source>
        <strain evidence="3">CGMCC 1.12770</strain>
    </source>
</reference>
<dbReference type="Proteomes" id="UP000652153">
    <property type="component" value="Unassembled WGS sequence"/>
</dbReference>
<name>A0ABQ1ZEQ5_9BACL</name>
<dbReference type="EMBL" id="BMFU01000004">
    <property type="protein sequence ID" value="GGH58016.1"/>
    <property type="molecule type" value="Genomic_DNA"/>
</dbReference>
<evidence type="ECO:0000313" key="3">
    <source>
        <dbReference type="Proteomes" id="UP000652153"/>
    </source>
</evidence>
<dbReference type="SUPFAM" id="SSF47336">
    <property type="entry name" value="ACP-like"/>
    <property type="match status" value="1"/>
</dbReference>
<dbReference type="InterPro" id="IPR036736">
    <property type="entry name" value="ACP-like_sf"/>
</dbReference>
<dbReference type="PROSITE" id="PS50075">
    <property type="entry name" value="CARRIER"/>
    <property type="match status" value="1"/>
</dbReference>
<evidence type="ECO:0000313" key="2">
    <source>
        <dbReference type="EMBL" id="GGH58016.1"/>
    </source>
</evidence>
<comment type="caution">
    <text evidence="2">The sequence shown here is derived from an EMBL/GenBank/DDBJ whole genome shotgun (WGS) entry which is preliminary data.</text>
</comment>
<feature type="domain" description="Carrier" evidence="1">
    <location>
        <begin position="3"/>
        <end position="80"/>
    </location>
</feature>
<dbReference type="InterPro" id="IPR009081">
    <property type="entry name" value="PP-bd_ACP"/>
</dbReference>
<organism evidence="2 3">
    <name type="scientific">Paenibacillus silvae</name>
    <dbReference type="NCBI Taxonomy" id="1325358"/>
    <lineage>
        <taxon>Bacteria</taxon>
        <taxon>Bacillati</taxon>
        <taxon>Bacillota</taxon>
        <taxon>Bacilli</taxon>
        <taxon>Bacillales</taxon>
        <taxon>Paenibacillaceae</taxon>
        <taxon>Paenibacillus</taxon>
    </lineage>
</organism>
<dbReference type="Pfam" id="PF00550">
    <property type="entry name" value="PP-binding"/>
    <property type="match status" value="1"/>
</dbReference>
<dbReference type="Gene3D" id="1.10.1200.10">
    <property type="entry name" value="ACP-like"/>
    <property type="match status" value="1"/>
</dbReference>
<gene>
    <name evidence="2" type="ORF">GCM10008014_30210</name>
</gene>
<proteinExistence type="predicted"/>
<sequence length="82" mass="9510">MNRNVETEIIRIIKEEMEVGVGVVISSESKFYEIGLDSIGLMTLFIHIEEKFNIQFGEDFLLSSNLSRIQDIVEYVENILRN</sequence>
<protein>
    <recommendedName>
        <fullName evidence="1">Carrier domain-containing protein</fullName>
    </recommendedName>
</protein>